<dbReference type="Gene3D" id="2.170.190.11">
    <property type="entry name" value="Molybdopterin biosynthesis moea protein, domain 3"/>
    <property type="match status" value="1"/>
</dbReference>
<dbReference type="InterPro" id="IPR001453">
    <property type="entry name" value="MoaB/Mog_dom"/>
</dbReference>
<keyword evidence="8 11" id="KW-0460">Magnesium</keyword>
<dbReference type="GO" id="GO:0061599">
    <property type="term" value="F:molybdopterin molybdotransferase activity"/>
    <property type="evidence" value="ECO:0007669"/>
    <property type="project" value="UniProtKB-UniRule"/>
</dbReference>
<accession>F8A292</accession>
<dbReference type="SMART" id="SM00852">
    <property type="entry name" value="MoCF_biosynth"/>
    <property type="match status" value="1"/>
</dbReference>
<keyword evidence="14" id="KW-1185">Reference proteome</keyword>
<dbReference type="InterPro" id="IPR036688">
    <property type="entry name" value="MoeA_C_domain_IV_sf"/>
</dbReference>
<evidence type="ECO:0000256" key="11">
    <source>
        <dbReference type="RuleBase" id="RU365090"/>
    </source>
</evidence>
<dbReference type="EC" id="2.10.1.1" evidence="11"/>
<evidence type="ECO:0000256" key="1">
    <source>
        <dbReference type="ARBA" id="ARBA00001946"/>
    </source>
</evidence>
<evidence type="ECO:0000256" key="5">
    <source>
        <dbReference type="ARBA" id="ARBA00022505"/>
    </source>
</evidence>
<dbReference type="SUPFAM" id="SSF53218">
    <property type="entry name" value="Molybdenum cofactor biosynthesis proteins"/>
    <property type="match status" value="1"/>
</dbReference>
<feature type="domain" description="MoaB/Mog" evidence="12">
    <location>
        <begin position="199"/>
        <end position="341"/>
    </location>
</feature>
<dbReference type="STRING" id="593907.Celgi_0080"/>
<keyword evidence="9 11" id="KW-0501">Molybdenum cofactor biosynthesis</keyword>
<dbReference type="GO" id="GO:0005829">
    <property type="term" value="C:cytosol"/>
    <property type="evidence" value="ECO:0007669"/>
    <property type="project" value="TreeGrafter"/>
</dbReference>
<evidence type="ECO:0000256" key="3">
    <source>
        <dbReference type="ARBA" id="ARBA00005046"/>
    </source>
</evidence>
<keyword evidence="5 11" id="KW-0500">Molybdenum</keyword>
<comment type="pathway">
    <text evidence="3 11">Cofactor biosynthesis; molybdopterin biosynthesis.</text>
</comment>
<dbReference type="NCBIfam" id="TIGR00177">
    <property type="entry name" value="molyb_syn"/>
    <property type="match status" value="1"/>
</dbReference>
<dbReference type="PANTHER" id="PTHR10192:SF5">
    <property type="entry name" value="GEPHYRIN"/>
    <property type="match status" value="1"/>
</dbReference>
<dbReference type="Gene3D" id="2.40.340.10">
    <property type="entry name" value="MoeA, C-terminal, domain IV"/>
    <property type="match status" value="1"/>
</dbReference>
<dbReference type="GO" id="GO:0046872">
    <property type="term" value="F:metal ion binding"/>
    <property type="evidence" value="ECO:0007669"/>
    <property type="project" value="UniProtKB-UniRule"/>
</dbReference>
<dbReference type="FunFam" id="3.40.980.10:FF:000004">
    <property type="entry name" value="Molybdopterin molybdenumtransferase"/>
    <property type="match status" value="1"/>
</dbReference>
<name>F8A292_CELGA</name>
<dbReference type="EMBL" id="CP002665">
    <property type="protein sequence ID" value="AEI10612.1"/>
    <property type="molecule type" value="Genomic_DNA"/>
</dbReference>
<dbReference type="InterPro" id="IPR038987">
    <property type="entry name" value="MoeA-like"/>
</dbReference>
<dbReference type="HOGENOM" id="CLU_010186_7_0_11"/>
<dbReference type="UniPathway" id="UPA00344"/>
<dbReference type="SUPFAM" id="SSF63867">
    <property type="entry name" value="MoeA C-terminal domain-like"/>
    <property type="match status" value="1"/>
</dbReference>
<evidence type="ECO:0000256" key="2">
    <source>
        <dbReference type="ARBA" id="ARBA00002901"/>
    </source>
</evidence>
<dbReference type="InterPro" id="IPR036425">
    <property type="entry name" value="MoaB/Mog-like_dom_sf"/>
</dbReference>
<sequence length="452" mass="45582">MRGLDEHRAAARALGAPLPAVEVDLLDAQGLVLAADVVTDSALPRWDNSAMDGYAVRAADVAAARPDEPVALRVVADLAAGSSATPQVLPGTAARIMTGAPLPPGADAVVPVELTGAGAASHADDVCARDEPAPAWADDAPVLVRQAVAPGAHVRRAGEDAAAGDVVLRAGTLTGSAVVGAAASLGRATLVVHRRPRIAVVATGDELVPPGTPLRHGQIPDSNSWLLAAAVSDAGADVLRLGPTSDDPVALRLLLAALDAGEHGQVDGIVTSGGVSVGAYDVVKAALADEPGVEFVRVAVQPGKPQGLGRLPGGTPVWTLPGNPVSVAASFEVFVRPALLRMRGLTDVERPRVRAVAAGAWRTPPGRAQVMPARRAAPSALAEPAAHAGPAALSALTGLAASYDPRVPVQPASARGSGSHLVARLAAAHGFAIIPADVDEVRVGDTLEVFWT</sequence>
<keyword evidence="6 11" id="KW-0808">Transferase</keyword>
<keyword evidence="7 11" id="KW-0479">Metal-binding</keyword>
<dbReference type="InterPro" id="IPR005110">
    <property type="entry name" value="MoeA_linker/N"/>
</dbReference>
<evidence type="ECO:0000259" key="12">
    <source>
        <dbReference type="SMART" id="SM00852"/>
    </source>
</evidence>
<dbReference type="Gene3D" id="3.40.980.10">
    <property type="entry name" value="MoaB/Mog-like domain"/>
    <property type="match status" value="1"/>
</dbReference>
<dbReference type="PANTHER" id="PTHR10192">
    <property type="entry name" value="MOLYBDOPTERIN BIOSYNTHESIS PROTEIN"/>
    <property type="match status" value="1"/>
</dbReference>
<dbReference type="InterPro" id="IPR036135">
    <property type="entry name" value="MoeA_linker/N_sf"/>
</dbReference>
<dbReference type="eggNOG" id="COG0303">
    <property type="taxonomic scope" value="Bacteria"/>
</dbReference>
<dbReference type="Gene3D" id="3.90.105.10">
    <property type="entry name" value="Molybdopterin biosynthesis moea protein, domain 2"/>
    <property type="match status" value="1"/>
</dbReference>
<dbReference type="GO" id="GO:0006777">
    <property type="term" value="P:Mo-molybdopterin cofactor biosynthetic process"/>
    <property type="evidence" value="ECO:0007669"/>
    <property type="project" value="UniProtKB-UniRule"/>
</dbReference>
<dbReference type="KEGG" id="cga:Celgi_0080"/>
<organism evidence="13 14">
    <name type="scientific">Cellulomonas gilvus (strain ATCC 13127 / NRRL B-14078)</name>
    <name type="common">Cellvibrio gilvus</name>
    <dbReference type="NCBI Taxonomy" id="593907"/>
    <lineage>
        <taxon>Bacteria</taxon>
        <taxon>Bacillati</taxon>
        <taxon>Actinomycetota</taxon>
        <taxon>Actinomycetes</taxon>
        <taxon>Micrococcales</taxon>
        <taxon>Cellulomonadaceae</taxon>
        <taxon>Cellulomonas</taxon>
    </lineage>
</organism>
<evidence type="ECO:0000256" key="4">
    <source>
        <dbReference type="ARBA" id="ARBA00010763"/>
    </source>
</evidence>
<dbReference type="RefSeq" id="WP_013882142.1">
    <property type="nucleotide sequence ID" value="NC_015671.1"/>
</dbReference>
<comment type="catalytic activity">
    <reaction evidence="10">
        <text>adenylyl-molybdopterin + molybdate = Mo-molybdopterin + AMP + H(+)</text>
        <dbReference type="Rhea" id="RHEA:35047"/>
        <dbReference type="ChEBI" id="CHEBI:15378"/>
        <dbReference type="ChEBI" id="CHEBI:36264"/>
        <dbReference type="ChEBI" id="CHEBI:62727"/>
        <dbReference type="ChEBI" id="CHEBI:71302"/>
        <dbReference type="ChEBI" id="CHEBI:456215"/>
        <dbReference type="EC" id="2.10.1.1"/>
    </reaction>
</comment>
<gene>
    <name evidence="13" type="ordered locus">Celgi_0080</name>
</gene>
<dbReference type="NCBIfam" id="NF045515">
    <property type="entry name" value="Glp_gephyrin"/>
    <property type="match status" value="1"/>
</dbReference>
<reference evidence="14" key="1">
    <citation type="submission" date="2011-04" db="EMBL/GenBank/DDBJ databases">
        <title>Complete sequence of Cellvibrio gilvus ATCC 13127.</title>
        <authorList>
            <person name="Lucas S."/>
            <person name="Han J."/>
            <person name="Lapidus A."/>
            <person name="Cheng J.-F."/>
            <person name="Goodwin L."/>
            <person name="Pitluck S."/>
            <person name="Peters L."/>
            <person name="Munk A."/>
            <person name="Detter J.C."/>
            <person name="Han C."/>
            <person name="Tapia R."/>
            <person name="Land M."/>
            <person name="Hauser L."/>
            <person name="Kyrpides N."/>
            <person name="Ivanova N."/>
            <person name="Ovchinnikova G."/>
            <person name="Pagani I."/>
            <person name="Mead D."/>
            <person name="Brumm P."/>
            <person name="Woyke T."/>
        </authorList>
    </citation>
    <scope>NUCLEOTIDE SEQUENCE [LARGE SCALE GENOMIC DNA]</scope>
    <source>
        <strain evidence="14">ATCC 13127 / NRRL B-14078</strain>
    </source>
</reference>
<evidence type="ECO:0000313" key="14">
    <source>
        <dbReference type="Proteomes" id="UP000000485"/>
    </source>
</evidence>
<evidence type="ECO:0000256" key="9">
    <source>
        <dbReference type="ARBA" id="ARBA00023150"/>
    </source>
</evidence>
<comment type="similarity">
    <text evidence="4 11">Belongs to the MoeA family.</text>
</comment>
<evidence type="ECO:0000256" key="6">
    <source>
        <dbReference type="ARBA" id="ARBA00022679"/>
    </source>
</evidence>
<comment type="cofactor">
    <cofactor evidence="1 11">
        <name>Mg(2+)</name>
        <dbReference type="ChEBI" id="CHEBI:18420"/>
    </cofactor>
</comment>
<comment type="function">
    <text evidence="2 11">Catalyzes the insertion of molybdate into adenylated molybdopterin with the concomitant release of AMP.</text>
</comment>
<protein>
    <recommendedName>
        <fullName evidence="11">Molybdopterin molybdenumtransferase</fullName>
        <ecNumber evidence="11">2.10.1.1</ecNumber>
    </recommendedName>
</protein>
<evidence type="ECO:0000313" key="13">
    <source>
        <dbReference type="EMBL" id="AEI10612.1"/>
    </source>
</evidence>
<dbReference type="SUPFAM" id="SSF63882">
    <property type="entry name" value="MoeA N-terminal region -like"/>
    <property type="match status" value="1"/>
</dbReference>
<evidence type="ECO:0000256" key="8">
    <source>
        <dbReference type="ARBA" id="ARBA00022842"/>
    </source>
</evidence>
<dbReference type="Pfam" id="PF00994">
    <property type="entry name" value="MoCF_biosynth"/>
    <property type="match status" value="1"/>
</dbReference>
<dbReference type="CDD" id="cd00887">
    <property type="entry name" value="MoeA"/>
    <property type="match status" value="1"/>
</dbReference>
<evidence type="ECO:0000256" key="10">
    <source>
        <dbReference type="ARBA" id="ARBA00047317"/>
    </source>
</evidence>
<proteinExistence type="inferred from homology"/>
<dbReference type="Proteomes" id="UP000000485">
    <property type="component" value="Chromosome"/>
</dbReference>
<dbReference type="Pfam" id="PF03453">
    <property type="entry name" value="MoeA_N"/>
    <property type="match status" value="1"/>
</dbReference>
<dbReference type="AlphaFoldDB" id="F8A292"/>
<evidence type="ECO:0000256" key="7">
    <source>
        <dbReference type="ARBA" id="ARBA00022723"/>
    </source>
</evidence>